<sequence length="201" mass="23266">STFNFKETWIDASLAVEHKQDRTEDINKSDINTLTGQKISNLNKALKKKFLNKKTAKLKAKVEPSKRNLIQTLSKNRKIVNTENETAIDYVQQSDVEPAKNGVRNDVKLELRNNCGLCDYSSNYEALKLHLKDHWVENILKCQLCEYIGRDFADMVTHRSKHYPKSSLFCFVCDCKIANALLLQFHFREQHMNTIGGWCLQ</sequence>
<feature type="non-terminal residue" evidence="2">
    <location>
        <position position="201"/>
    </location>
</feature>
<organism evidence="2 3">
    <name type="scientific">Leptidea sinapis</name>
    <dbReference type="NCBI Taxonomy" id="189913"/>
    <lineage>
        <taxon>Eukaryota</taxon>
        <taxon>Metazoa</taxon>
        <taxon>Ecdysozoa</taxon>
        <taxon>Arthropoda</taxon>
        <taxon>Hexapoda</taxon>
        <taxon>Insecta</taxon>
        <taxon>Pterygota</taxon>
        <taxon>Neoptera</taxon>
        <taxon>Endopterygota</taxon>
        <taxon>Lepidoptera</taxon>
        <taxon>Glossata</taxon>
        <taxon>Ditrysia</taxon>
        <taxon>Papilionoidea</taxon>
        <taxon>Pieridae</taxon>
        <taxon>Dismorphiinae</taxon>
        <taxon>Leptidea</taxon>
    </lineage>
</organism>
<proteinExistence type="predicted"/>
<name>A0A5E4Q1P7_9NEOP</name>
<gene>
    <name evidence="2" type="ORF">LSINAPIS_LOCUS4226</name>
</gene>
<protein>
    <recommendedName>
        <fullName evidence="1">C2H2-type domain-containing protein</fullName>
    </recommendedName>
</protein>
<dbReference type="InterPro" id="IPR013087">
    <property type="entry name" value="Znf_C2H2_type"/>
</dbReference>
<feature type="domain" description="C2H2-type" evidence="1">
    <location>
        <begin position="113"/>
        <end position="134"/>
    </location>
</feature>
<accession>A0A5E4Q1P7</accession>
<dbReference type="SMART" id="SM00355">
    <property type="entry name" value="ZnF_C2H2"/>
    <property type="match status" value="3"/>
</dbReference>
<evidence type="ECO:0000313" key="2">
    <source>
        <dbReference type="EMBL" id="VVC91586.1"/>
    </source>
</evidence>
<feature type="domain" description="C2H2-type" evidence="1">
    <location>
        <begin position="140"/>
        <end position="162"/>
    </location>
</feature>
<dbReference type="EMBL" id="FZQP02001092">
    <property type="protein sequence ID" value="VVC91586.1"/>
    <property type="molecule type" value="Genomic_DNA"/>
</dbReference>
<dbReference type="Proteomes" id="UP000324832">
    <property type="component" value="Unassembled WGS sequence"/>
</dbReference>
<evidence type="ECO:0000259" key="1">
    <source>
        <dbReference type="SMART" id="SM00355"/>
    </source>
</evidence>
<dbReference type="Gene3D" id="3.30.160.60">
    <property type="entry name" value="Classic Zinc Finger"/>
    <property type="match status" value="1"/>
</dbReference>
<reference evidence="2 3" key="1">
    <citation type="submission" date="2017-07" db="EMBL/GenBank/DDBJ databases">
        <authorList>
            <person name="Talla V."/>
            <person name="Backstrom N."/>
        </authorList>
    </citation>
    <scope>NUCLEOTIDE SEQUENCE [LARGE SCALE GENOMIC DNA]</scope>
</reference>
<feature type="non-terminal residue" evidence="2">
    <location>
        <position position="1"/>
    </location>
</feature>
<keyword evidence="3" id="KW-1185">Reference proteome</keyword>
<evidence type="ECO:0000313" key="3">
    <source>
        <dbReference type="Proteomes" id="UP000324832"/>
    </source>
</evidence>
<dbReference type="AlphaFoldDB" id="A0A5E4Q1P7"/>
<feature type="domain" description="C2H2-type" evidence="1">
    <location>
        <begin position="168"/>
        <end position="191"/>
    </location>
</feature>